<gene>
    <name evidence="2" type="ORF">BVRB_035660</name>
</gene>
<evidence type="ECO:0000259" key="1">
    <source>
        <dbReference type="Pfam" id="PF21404"/>
    </source>
</evidence>
<sequence length="144" mass="15577">KKFASIDGDADRVVYFYVDANKKFCLLDGDKIIALVGTYLQKLIKEANLNLRIGVVQTAYANGAATNYLQTVIGVPVACVPTGVKFLHHKATEYDIGIYFEANGHGTVLFSPESISKISAVAADKKKSCRCKSCLAFVGADQTH</sequence>
<name>A0A0J7YPE5_BETVV</name>
<dbReference type="Gene3D" id="3.40.120.10">
    <property type="entry name" value="Alpha-D-Glucose-1,6-Bisphosphate, subunit A, domain 3"/>
    <property type="match status" value="2"/>
</dbReference>
<dbReference type="Pfam" id="PF21404">
    <property type="entry name" value="AMG1_III"/>
    <property type="match status" value="1"/>
</dbReference>
<dbReference type="Proteomes" id="UP000035740">
    <property type="component" value="Unassembled WGS sequence"/>
</dbReference>
<dbReference type="GO" id="GO:0005975">
    <property type="term" value="P:carbohydrate metabolic process"/>
    <property type="evidence" value="ECO:0007669"/>
    <property type="project" value="InterPro"/>
</dbReference>
<feature type="domain" description="Phosphoacetylglucosamine mutase AMG1" evidence="1">
    <location>
        <begin position="28"/>
        <end position="132"/>
    </location>
</feature>
<dbReference type="EMBL" id="KQ108103">
    <property type="protein sequence ID" value="KMS65471.1"/>
    <property type="molecule type" value="Genomic_DNA"/>
</dbReference>
<dbReference type="Gramene" id="KMS65471">
    <property type="protein sequence ID" value="KMS65471"/>
    <property type="gene ID" value="BVRB_035660"/>
</dbReference>
<dbReference type="GO" id="GO:0004610">
    <property type="term" value="F:phosphoacetylglucosamine mutase activity"/>
    <property type="evidence" value="ECO:0007669"/>
    <property type="project" value="TreeGrafter"/>
</dbReference>
<keyword evidence="3" id="KW-1185">Reference proteome</keyword>
<dbReference type="AlphaFoldDB" id="A0A0J7YPE5"/>
<protein>
    <recommendedName>
        <fullName evidence="1">Phosphoacetylglucosamine mutase AMG1 domain-containing protein</fullName>
    </recommendedName>
</protein>
<dbReference type="InterPro" id="IPR016055">
    <property type="entry name" value="A-D-PHexomutase_a/b/a-I/II/III"/>
</dbReference>
<evidence type="ECO:0000313" key="3">
    <source>
        <dbReference type="Proteomes" id="UP000035740"/>
    </source>
</evidence>
<evidence type="ECO:0000313" key="2">
    <source>
        <dbReference type="EMBL" id="KMS65471.1"/>
    </source>
</evidence>
<dbReference type="InterPro" id="IPR049022">
    <property type="entry name" value="AMG1_III"/>
</dbReference>
<feature type="non-terminal residue" evidence="2">
    <location>
        <position position="1"/>
    </location>
</feature>
<dbReference type="SUPFAM" id="SSF53738">
    <property type="entry name" value="Phosphoglucomutase, first 3 domains"/>
    <property type="match status" value="1"/>
</dbReference>
<organism evidence="2 3">
    <name type="scientific">Beta vulgaris subsp. vulgaris</name>
    <name type="common">Beet</name>
    <dbReference type="NCBI Taxonomy" id="3555"/>
    <lineage>
        <taxon>Eukaryota</taxon>
        <taxon>Viridiplantae</taxon>
        <taxon>Streptophyta</taxon>
        <taxon>Embryophyta</taxon>
        <taxon>Tracheophyta</taxon>
        <taxon>Spermatophyta</taxon>
        <taxon>Magnoliopsida</taxon>
        <taxon>eudicotyledons</taxon>
        <taxon>Gunneridae</taxon>
        <taxon>Pentapetalae</taxon>
        <taxon>Caryophyllales</taxon>
        <taxon>Chenopodiaceae</taxon>
        <taxon>Betoideae</taxon>
        <taxon>Beta</taxon>
    </lineage>
</organism>
<dbReference type="GO" id="GO:0006048">
    <property type="term" value="P:UDP-N-acetylglucosamine biosynthetic process"/>
    <property type="evidence" value="ECO:0007669"/>
    <property type="project" value="TreeGrafter"/>
</dbReference>
<accession>A0A0J7YPE5</accession>
<dbReference type="PANTHER" id="PTHR45955">
    <property type="entry name" value="PHOSPHOACETYLGLUCOSAMINE MUTASE"/>
    <property type="match status" value="1"/>
</dbReference>
<dbReference type="FunFam" id="3.40.120.10:FF:000015">
    <property type="entry name" value="Phosphoacetylglucosamine mutase"/>
    <property type="match status" value="1"/>
</dbReference>
<reference evidence="2 3" key="1">
    <citation type="journal article" date="2014" name="Nature">
        <title>The genome of the recently domesticated crop plant sugar beet (Beta vulgaris).</title>
        <authorList>
            <person name="Dohm J.C."/>
            <person name="Minoche A.E."/>
            <person name="Holtgrawe D."/>
            <person name="Capella-Gutierrez S."/>
            <person name="Zakrzewski F."/>
            <person name="Tafer H."/>
            <person name="Rupp O."/>
            <person name="Sorensen T.R."/>
            <person name="Stracke R."/>
            <person name="Reinhardt R."/>
            <person name="Goesmann A."/>
            <person name="Kraft T."/>
            <person name="Schulz B."/>
            <person name="Stadler P.F."/>
            <person name="Schmidt T."/>
            <person name="Gabaldon T."/>
            <person name="Lehrach H."/>
            <person name="Weisshaar B."/>
            <person name="Himmelbauer H."/>
        </authorList>
    </citation>
    <scope>NUCLEOTIDE SEQUENCE [LARGE SCALE GENOMIC DNA]</scope>
    <source>
        <tissue evidence="2">Taproot</tissue>
    </source>
</reference>
<proteinExistence type="predicted"/>
<dbReference type="PANTHER" id="PTHR45955:SF1">
    <property type="entry name" value="PHOSPHOACETYLGLUCOSAMINE MUTASE"/>
    <property type="match status" value="1"/>
</dbReference>
<dbReference type="OrthoDB" id="1693822at2759"/>